<dbReference type="OrthoDB" id="4312109at2759"/>
<evidence type="ECO:0000313" key="3">
    <source>
        <dbReference type="Proteomes" id="UP000248349"/>
    </source>
</evidence>
<feature type="region of interest" description="Disordered" evidence="1">
    <location>
        <begin position="1"/>
        <end position="75"/>
    </location>
</feature>
<reference evidence="2 3" key="1">
    <citation type="submission" date="2016-12" db="EMBL/GenBank/DDBJ databases">
        <title>The genomes of Aspergillus section Nigri reveals drivers in fungal speciation.</title>
        <authorList>
            <consortium name="DOE Joint Genome Institute"/>
            <person name="Vesth T.C."/>
            <person name="Nybo J."/>
            <person name="Theobald S."/>
            <person name="Brandl J."/>
            <person name="Frisvad J.C."/>
            <person name="Nielsen K.F."/>
            <person name="Lyhne E.K."/>
            <person name="Kogle M.E."/>
            <person name="Kuo A."/>
            <person name="Riley R."/>
            <person name="Clum A."/>
            <person name="Nolan M."/>
            <person name="Lipzen A."/>
            <person name="Salamov A."/>
            <person name="Henrissat B."/>
            <person name="Wiebenga A."/>
            <person name="De Vries R.P."/>
            <person name="Grigoriev I.V."/>
            <person name="Mortensen U.H."/>
            <person name="Andersen M.R."/>
            <person name="Baker S.E."/>
        </authorList>
    </citation>
    <scope>NUCLEOTIDE SEQUENCE [LARGE SCALE GENOMIC DNA]</scope>
    <source>
        <strain evidence="2 3">JOP 1030-1</strain>
    </source>
</reference>
<feature type="region of interest" description="Disordered" evidence="1">
    <location>
        <begin position="200"/>
        <end position="224"/>
    </location>
</feature>
<evidence type="ECO:0000256" key="1">
    <source>
        <dbReference type="SAM" id="MobiDB-lite"/>
    </source>
</evidence>
<dbReference type="GeneID" id="37081447"/>
<protein>
    <submittedName>
        <fullName evidence="2">Uncharacterized protein</fullName>
    </submittedName>
</protein>
<dbReference type="Gene3D" id="1.25.40.10">
    <property type="entry name" value="Tetratricopeptide repeat domain"/>
    <property type="match status" value="1"/>
</dbReference>
<feature type="region of interest" description="Disordered" evidence="1">
    <location>
        <begin position="257"/>
        <end position="328"/>
    </location>
</feature>
<feature type="compositionally biased region" description="Polar residues" evidence="1">
    <location>
        <begin position="292"/>
        <end position="317"/>
    </location>
</feature>
<keyword evidence="3" id="KW-1185">Reference proteome</keyword>
<dbReference type="EMBL" id="KZ821240">
    <property type="protein sequence ID" value="PYH43947.1"/>
    <property type="molecule type" value="Genomic_DNA"/>
</dbReference>
<dbReference type="RefSeq" id="XP_025429929.1">
    <property type="nucleotide sequence ID" value="XM_025580218.1"/>
</dbReference>
<name>A0A318ZBQ2_9EURO</name>
<sequence>MNNPILNPIPVFKRRFFGERDSDEDSPSSNLTDSDSDHRKLRSPKWTTAEEDEWYEGPSREWGGKPPPTSQEIEEAQAQAEAAARRAQRRQKRAEALEALRSRSPIEPLVNEFDETMDRLDITTALYQAATFIDEEQDREAEHYVEEAMRTAQRLGDQTALARCQYWQGRVEFLRENYEAAHRCFQACRDMVVEAPEGETVKQYSQLSRPGGLTEEERWRWGEEEQDGAQRLYGGSSRSASHASIDGFHIPAFEEEGWEHDHSPEPASPLSMGSHKPPSQGIESATEDSIPKSPSHSLPRSLPKSTPKSPTENTPSEDVNRPRRILTPKSCKRFVAGEVDRGGLQLHRSQKQFTFEMYPQEMAPRTRPTAIFPEQVNEVLSWAEKNQVLNDEQVRERGVTMHYLRREAQKYQKAVRQKKRETWRSLVRGTCTIM</sequence>
<evidence type="ECO:0000313" key="2">
    <source>
        <dbReference type="EMBL" id="PYH43947.1"/>
    </source>
</evidence>
<gene>
    <name evidence="2" type="ORF">BP01DRAFT_90838</name>
</gene>
<accession>A0A318ZBQ2</accession>
<proteinExistence type="predicted"/>
<dbReference type="Proteomes" id="UP000248349">
    <property type="component" value="Unassembled WGS sequence"/>
</dbReference>
<dbReference type="InterPro" id="IPR011990">
    <property type="entry name" value="TPR-like_helical_dom_sf"/>
</dbReference>
<dbReference type="AlphaFoldDB" id="A0A318ZBQ2"/>
<dbReference type="SUPFAM" id="SSF48452">
    <property type="entry name" value="TPR-like"/>
    <property type="match status" value="1"/>
</dbReference>
<organism evidence="2 3">
    <name type="scientific">Aspergillus saccharolyticus JOP 1030-1</name>
    <dbReference type="NCBI Taxonomy" id="1450539"/>
    <lineage>
        <taxon>Eukaryota</taxon>
        <taxon>Fungi</taxon>
        <taxon>Dikarya</taxon>
        <taxon>Ascomycota</taxon>
        <taxon>Pezizomycotina</taxon>
        <taxon>Eurotiomycetes</taxon>
        <taxon>Eurotiomycetidae</taxon>
        <taxon>Eurotiales</taxon>
        <taxon>Aspergillaceae</taxon>
        <taxon>Aspergillus</taxon>
        <taxon>Aspergillus subgen. Circumdati</taxon>
    </lineage>
</organism>